<dbReference type="Pfam" id="PF04290">
    <property type="entry name" value="DctQ"/>
    <property type="match status" value="1"/>
</dbReference>
<keyword evidence="5 9" id="KW-0812">Transmembrane</keyword>
<sequence length="160" mass="18009">MKLIKTILDKILGSVCIILFAFLVLLVTWQVITRFVFDDPSVISEELAKYCFVWLVLFGAAYVFGERGHMAIEFVKDKFPTGIKMGVELFIELVVILFAALILVQGGYAATSLAWTQLSGALQIPVGYLYAAIPLSGVFIIFYCIYNMYLIIKHKKPLEQ</sequence>
<feature type="domain" description="Tripartite ATP-independent periplasmic transporters DctQ component" evidence="10">
    <location>
        <begin position="23"/>
        <end position="152"/>
    </location>
</feature>
<feature type="transmembrane region" description="Helical" evidence="9">
    <location>
        <begin position="12"/>
        <end position="32"/>
    </location>
</feature>
<dbReference type="RefSeq" id="WP_066449336.1">
    <property type="nucleotide sequence ID" value="NZ_CP071709.1"/>
</dbReference>
<evidence type="ECO:0000256" key="2">
    <source>
        <dbReference type="ARBA" id="ARBA00022448"/>
    </source>
</evidence>
<organism evidence="11 12">
    <name type="scientific">Cytobacillus gottheilii</name>
    <dbReference type="NCBI Taxonomy" id="859144"/>
    <lineage>
        <taxon>Bacteria</taxon>
        <taxon>Bacillati</taxon>
        <taxon>Bacillota</taxon>
        <taxon>Bacilli</taxon>
        <taxon>Bacillales</taxon>
        <taxon>Bacillaceae</taxon>
        <taxon>Cytobacillus</taxon>
    </lineage>
</organism>
<dbReference type="InterPro" id="IPR007387">
    <property type="entry name" value="TRAP_DctQ"/>
</dbReference>
<comment type="subcellular location">
    <subcellularLocation>
        <location evidence="1">Cell inner membrane</location>
        <topology evidence="1">Multi-pass membrane protein</topology>
    </subcellularLocation>
</comment>
<feature type="transmembrane region" description="Helical" evidence="9">
    <location>
        <begin position="128"/>
        <end position="152"/>
    </location>
</feature>
<dbReference type="EMBL" id="CP071709">
    <property type="protein sequence ID" value="QVY62399.1"/>
    <property type="molecule type" value="Genomic_DNA"/>
</dbReference>
<keyword evidence="4" id="KW-0997">Cell inner membrane</keyword>
<feature type="transmembrane region" description="Helical" evidence="9">
    <location>
        <begin position="86"/>
        <end position="108"/>
    </location>
</feature>
<protein>
    <submittedName>
        <fullName evidence="11">TRAP transporter small permease</fullName>
    </submittedName>
</protein>
<evidence type="ECO:0000256" key="3">
    <source>
        <dbReference type="ARBA" id="ARBA00022475"/>
    </source>
</evidence>
<reference evidence="11 12" key="1">
    <citation type="submission" date="2021-03" db="EMBL/GenBank/DDBJ databases">
        <title>The first data on the complete genome of the tetrodotoxin-producing bacterium.</title>
        <authorList>
            <person name="Melnikova D.I."/>
            <person name="Nijland R."/>
            <person name="Magarlamov T.Y."/>
        </authorList>
    </citation>
    <scope>NUCLEOTIDE SEQUENCE [LARGE SCALE GENOMIC DNA]</scope>
    <source>
        <strain evidence="11 12">1839</strain>
    </source>
</reference>
<keyword evidence="3" id="KW-1003">Cell membrane</keyword>
<dbReference type="Proteomes" id="UP000679247">
    <property type="component" value="Chromosome"/>
</dbReference>
<comment type="similarity">
    <text evidence="8">Belongs to the TRAP transporter small permease family.</text>
</comment>
<evidence type="ECO:0000256" key="4">
    <source>
        <dbReference type="ARBA" id="ARBA00022519"/>
    </source>
</evidence>
<name>A0ABX8FEH5_9BACI</name>
<evidence type="ECO:0000256" key="1">
    <source>
        <dbReference type="ARBA" id="ARBA00004429"/>
    </source>
</evidence>
<evidence type="ECO:0000259" key="10">
    <source>
        <dbReference type="Pfam" id="PF04290"/>
    </source>
</evidence>
<evidence type="ECO:0000256" key="6">
    <source>
        <dbReference type="ARBA" id="ARBA00022989"/>
    </source>
</evidence>
<evidence type="ECO:0000256" key="7">
    <source>
        <dbReference type="ARBA" id="ARBA00023136"/>
    </source>
</evidence>
<keyword evidence="12" id="KW-1185">Reference proteome</keyword>
<keyword evidence="7 9" id="KW-0472">Membrane</keyword>
<evidence type="ECO:0000313" key="11">
    <source>
        <dbReference type="EMBL" id="QVY62399.1"/>
    </source>
</evidence>
<dbReference type="PANTHER" id="PTHR35011">
    <property type="entry name" value="2,3-DIKETO-L-GULONATE TRAP TRANSPORTER SMALL PERMEASE PROTEIN YIAM"/>
    <property type="match status" value="1"/>
</dbReference>
<gene>
    <name evidence="11" type="ORF">J1899_04660</name>
</gene>
<keyword evidence="6 9" id="KW-1133">Transmembrane helix</keyword>
<evidence type="ECO:0000256" key="9">
    <source>
        <dbReference type="SAM" id="Phobius"/>
    </source>
</evidence>
<keyword evidence="2" id="KW-0813">Transport</keyword>
<dbReference type="InterPro" id="IPR055348">
    <property type="entry name" value="DctQ"/>
</dbReference>
<evidence type="ECO:0000256" key="5">
    <source>
        <dbReference type="ARBA" id="ARBA00022692"/>
    </source>
</evidence>
<evidence type="ECO:0000256" key="8">
    <source>
        <dbReference type="ARBA" id="ARBA00038436"/>
    </source>
</evidence>
<proteinExistence type="inferred from homology"/>
<accession>A0ABX8FEH5</accession>
<evidence type="ECO:0000313" key="12">
    <source>
        <dbReference type="Proteomes" id="UP000679247"/>
    </source>
</evidence>
<dbReference type="PANTHER" id="PTHR35011:SF2">
    <property type="entry name" value="2,3-DIKETO-L-GULONATE TRAP TRANSPORTER SMALL PERMEASE PROTEIN YIAM"/>
    <property type="match status" value="1"/>
</dbReference>
<feature type="transmembrane region" description="Helical" evidence="9">
    <location>
        <begin position="47"/>
        <end position="65"/>
    </location>
</feature>